<evidence type="ECO:0000256" key="1">
    <source>
        <dbReference type="ARBA" id="ARBA00023015"/>
    </source>
</evidence>
<feature type="region of interest" description="Disordered" evidence="4">
    <location>
        <begin position="1"/>
        <end position="34"/>
    </location>
</feature>
<dbReference type="Pfam" id="PF00440">
    <property type="entry name" value="TetR_N"/>
    <property type="match status" value="1"/>
</dbReference>
<evidence type="ECO:0000256" key="2">
    <source>
        <dbReference type="ARBA" id="ARBA00023125"/>
    </source>
</evidence>
<dbReference type="Pfam" id="PF13305">
    <property type="entry name" value="TetR_C_33"/>
    <property type="match status" value="1"/>
</dbReference>
<dbReference type="Proteomes" id="UP000576792">
    <property type="component" value="Unassembled WGS sequence"/>
</dbReference>
<protein>
    <submittedName>
        <fullName evidence="7">AcrR family transcriptional regulator</fullName>
    </submittedName>
</protein>
<dbReference type="GO" id="GO:0003700">
    <property type="term" value="F:DNA-binding transcription factor activity"/>
    <property type="evidence" value="ECO:0007669"/>
    <property type="project" value="TreeGrafter"/>
</dbReference>
<evidence type="ECO:0000259" key="5">
    <source>
        <dbReference type="Pfam" id="PF00440"/>
    </source>
</evidence>
<dbReference type="PANTHER" id="PTHR30055">
    <property type="entry name" value="HTH-TYPE TRANSCRIPTIONAL REGULATOR RUTR"/>
    <property type="match status" value="1"/>
</dbReference>
<gene>
    <name evidence="7" type="ORF">BKA07_000576</name>
</gene>
<dbReference type="SUPFAM" id="SSF48498">
    <property type="entry name" value="Tetracyclin repressor-like, C-terminal domain"/>
    <property type="match status" value="1"/>
</dbReference>
<dbReference type="PANTHER" id="PTHR30055:SF234">
    <property type="entry name" value="HTH-TYPE TRANSCRIPTIONAL REGULATOR BETI"/>
    <property type="match status" value="1"/>
</dbReference>
<keyword evidence="3" id="KW-0804">Transcription</keyword>
<dbReference type="InterPro" id="IPR009057">
    <property type="entry name" value="Homeodomain-like_sf"/>
</dbReference>
<feature type="domain" description="HTH tetR-type" evidence="5">
    <location>
        <begin position="39"/>
        <end position="86"/>
    </location>
</feature>
<evidence type="ECO:0000256" key="4">
    <source>
        <dbReference type="SAM" id="MobiDB-lite"/>
    </source>
</evidence>
<reference evidence="7 8" key="1">
    <citation type="submission" date="2020-03" db="EMBL/GenBank/DDBJ databases">
        <title>Sequencing the genomes of 1000 actinobacteria strains.</title>
        <authorList>
            <person name="Klenk H.-P."/>
        </authorList>
    </citation>
    <scope>NUCLEOTIDE SEQUENCE [LARGE SCALE GENOMIC DNA]</scope>
    <source>
        <strain evidence="7 8">DSM 18964</strain>
    </source>
</reference>
<dbReference type="InterPro" id="IPR001647">
    <property type="entry name" value="HTH_TetR"/>
</dbReference>
<keyword evidence="2" id="KW-0238">DNA-binding</keyword>
<evidence type="ECO:0000313" key="7">
    <source>
        <dbReference type="EMBL" id="NJC55541.1"/>
    </source>
</evidence>
<dbReference type="InterPro" id="IPR036271">
    <property type="entry name" value="Tet_transcr_reg_TetR-rel_C_sf"/>
</dbReference>
<accession>A0A846S008</accession>
<evidence type="ECO:0000259" key="6">
    <source>
        <dbReference type="Pfam" id="PF13305"/>
    </source>
</evidence>
<keyword evidence="8" id="KW-1185">Reference proteome</keyword>
<feature type="domain" description="HTH-type transcriptional regulator MT1864/Rv1816-like C-terminal" evidence="6">
    <location>
        <begin position="111"/>
        <end position="195"/>
    </location>
</feature>
<dbReference type="InterPro" id="IPR050109">
    <property type="entry name" value="HTH-type_TetR-like_transc_reg"/>
</dbReference>
<comment type="caution">
    <text evidence="7">The sequence shown here is derived from an EMBL/GenBank/DDBJ whole genome shotgun (WGS) entry which is preliminary data.</text>
</comment>
<evidence type="ECO:0000313" key="8">
    <source>
        <dbReference type="Proteomes" id="UP000576792"/>
    </source>
</evidence>
<dbReference type="InterPro" id="IPR025996">
    <property type="entry name" value="MT1864/Rv1816-like_C"/>
</dbReference>
<organism evidence="7 8">
    <name type="scientific">Brevibacterium marinum</name>
    <dbReference type="NCBI Taxonomy" id="418643"/>
    <lineage>
        <taxon>Bacteria</taxon>
        <taxon>Bacillati</taxon>
        <taxon>Actinomycetota</taxon>
        <taxon>Actinomycetes</taxon>
        <taxon>Micrococcales</taxon>
        <taxon>Brevibacteriaceae</taxon>
        <taxon>Brevibacterium</taxon>
    </lineage>
</organism>
<dbReference type="RefSeq" id="WP_167949564.1">
    <property type="nucleotide sequence ID" value="NZ_BAAAPQ010000026.1"/>
</dbReference>
<proteinExistence type="predicted"/>
<name>A0A846S008_9MICO</name>
<dbReference type="AlphaFoldDB" id="A0A846S008"/>
<keyword evidence="1" id="KW-0805">Transcription regulation</keyword>
<dbReference type="SUPFAM" id="SSF46689">
    <property type="entry name" value="Homeodomain-like"/>
    <property type="match status" value="1"/>
</dbReference>
<dbReference type="Gene3D" id="1.10.357.10">
    <property type="entry name" value="Tetracycline Repressor, domain 2"/>
    <property type="match status" value="1"/>
</dbReference>
<dbReference type="GO" id="GO:0000976">
    <property type="term" value="F:transcription cis-regulatory region binding"/>
    <property type="evidence" value="ECO:0007669"/>
    <property type="project" value="TreeGrafter"/>
</dbReference>
<dbReference type="EMBL" id="JAATJN010000001">
    <property type="protein sequence ID" value="NJC55541.1"/>
    <property type="molecule type" value="Genomic_DNA"/>
</dbReference>
<evidence type="ECO:0000256" key="3">
    <source>
        <dbReference type="ARBA" id="ARBA00023163"/>
    </source>
</evidence>
<sequence length="207" mass="22761">MADQADRRARASRPVQAEQSVHPARTKRQERNDERRLKILDAARERADSNGWASVTTRHLADAIGYSQPVLYGHFPGGKAEIMLAIALAGFTDLAQRCRSAAGGKTGKQAIAAVANSYLEFANAHPAVYEAMFRQPFDARFAEEGNEPELRAGFDALADVIGDPASTEVFWGALHGIGLLESAGWMRREHRDQRVEELSARFATKVD</sequence>